<protein>
    <submittedName>
        <fullName evidence="2">Uncharacterized protein</fullName>
    </submittedName>
</protein>
<organism evidence="2 3">
    <name type="scientific">Leersia perrieri</name>
    <dbReference type="NCBI Taxonomy" id="77586"/>
    <lineage>
        <taxon>Eukaryota</taxon>
        <taxon>Viridiplantae</taxon>
        <taxon>Streptophyta</taxon>
        <taxon>Embryophyta</taxon>
        <taxon>Tracheophyta</taxon>
        <taxon>Spermatophyta</taxon>
        <taxon>Magnoliopsida</taxon>
        <taxon>Liliopsida</taxon>
        <taxon>Poales</taxon>
        <taxon>Poaceae</taxon>
        <taxon>BOP clade</taxon>
        <taxon>Oryzoideae</taxon>
        <taxon>Oryzeae</taxon>
        <taxon>Oryzinae</taxon>
        <taxon>Leersia</taxon>
    </lineage>
</organism>
<feature type="compositionally biased region" description="Basic and acidic residues" evidence="1">
    <location>
        <begin position="48"/>
        <end position="62"/>
    </location>
</feature>
<feature type="region of interest" description="Disordered" evidence="1">
    <location>
        <begin position="81"/>
        <end position="112"/>
    </location>
</feature>
<dbReference type="Gramene" id="LPERR11G14600.1">
    <property type="protein sequence ID" value="LPERR11G14600.1"/>
    <property type="gene ID" value="LPERR11G14600"/>
</dbReference>
<sequence>MGAPSASSPLGLGTRRVVRRTASSYPTRPEWQAERSCRLSGGRRMVAARRDGDGEPRGEKENCSVSILPKEKGLNDFDRELVGDADFRKPRTSNNSDEEMQFDDLSDADATT</sequence>
<evidence type="ECO:0000313" key="2">
    <source>
        <dbReference type="EnsemblPlants" id="LPERR11G14600.1"/>
    </source>
</evidence>
<keyword evidence="3" id="KW-1185">Reference proteome</keyword>
<evidence type="ECO:0000256" key="1">
    <source>
        <dbReference type="SAM" id="MobiDB-lite"/>
    </source>
</evidence>
<proteinExistence type="predicted"/>
<reference evidence="2 3" key="1">
    <citation type="submission" date="2012-08" db="EMBL/GenBank/DDBJ databases">
        <title>Oryza genome evolution.</title>
        <authorList>
            <person name="Wing R.A."/>
        </authorList>
    </citation>
    <scope>NUCLEOTIDE SEQUENCE</scope>
</reference>
<feature type="region of interest" description="Disordered" evidence="1">
    <location>
        <begin position="1"/>
        <end position="69"/>
    </location>
</feature>
<dbReference type="AlphaFoldDB" id="A0A0D9XTK3"/>
<reference evidence="3" key="2">
    <citation type="submission" date="2013-12" db="EMBL/GenBank/DDBJ databases">
        <authorList>
            <person name="Yu Y."/>
            <person name="Lee S."/>
            <person name="de Baynast K."/>
            <person name="Wissotski M."/>
            <person name="Liu L."/>
            <person name="Talag J."/>
            <person name="Goicoechea J."/>
            <person name="Angelova A."/>
            <person name="Jetty R."/>
            <person name="Kudrna D."/>
            <person name="Golser W."/>
            <person name="Rivera L."/>
            <person name="Zhang J."/>
            <person name="Wing R."/>
        </authorList>
    </citation>
    <scope>NUCLEOTIDE SEQUENCE</scope>
</reference>
<dbReference type="HOGENOM" id="CLU_2149454_0_0_1"/>
<evidence type="ECO:0000313" key="3">
    <source>
        <dbReference type="Proteomes" id="UP000032180"/>
    </source>
</evidence>
<dbReference type="EnsemblPlants" id="LPERR11G14600.1">
    <property type="protein sequence ID" value="LPERR11G14600.1"/>
    <property type="gene ID" value="LPERR11G14600"/>
</dbReference>
<reference evidence="2" key="3">
    <citation type="submission" date="2015-04" db="UniProtKB">
        <authorList>
            <consortium name="EnsemblPlants"/>
        </authorList>
    </citation>
    <scope>IDENTIFICATION</scope>
</reference>
<name>A0A0D9XTK3_9ORYZ</name>
<dbReference type="Proteomes" id="UP000032180">
    <property type="component" value="Chromosome 11"/>
</dbReference>
<accession>A0A0D9XTK3</accession>
<feature type="compositionally biased region" description="Acidic residues" evidence="1">
    <location>
        <begin position="96"/>
        <end position="112"/>
    </location>
</feature>